<gene>
    <name evidence="3" type="ORF">NI17_006065</name>
</gene>
<keyword evidence="4" id="KW-1185">Reference proteome</keyword>
<dbReference type="RefSeq" id="WP_068692478.1">
    <property type="nucleotide sequence ID" value="NZ_CP063196.1"/>
</dbReference>
<evidence type="ECO:0000256" key="1">
    <source>
        <dbReference type="ARBA" id="ARBA00023125"/>
    </source>
</evidence>
<evidence type="ECO:0000259" key="2">
    <source>
        <dbReference type="PROSITE" id="PS50937"/>
    </source>
</evidence>
<dbReference type="GO" id="GO:0003700">
    <property type="term" value="F:DNA-binding transcription factor activity"/>
    <property type="evidence" value="ECO:0007669"/>
    <property type="project" value="InterPro"/>
</dbReference>
<proteinExistence type="predicted"/>
<dbReference type="SUPFAM" id="SSF46955">
    <property type="entry name" value="Putative DNA-binding domain"/>
    <property type="match status" value="1"/>
</dbReference>
<organism evidence="3 4">
    <name type="scientific">Thermobifida halotolerans</name>
    <dbReference type="NCBI Taxonomy" id="483545"/>
    <lineage>
        <taxon>Bacteria</taxon>
        <taxon>Bacillati</taxon>
        <taxon>Actinomycetota</taxon>
        <taxon>Actinomycetes</taxon>
        <taxon>Streptosporangiales</taxon>
        <taxon>Nocardiopsidaceae</taxon>
        <taxon>Thermobifida</taxon>
    </lineage>
</organism>
<dbReference type="PANTHER" id="PTHR30204">
    <property type="entry name" value="REDOX-CYCLING DRUG-SENSING TRANSCRIPTIONAL ACTIVATOR SOXR"/>
    <property type="match status" value="1"/>
</dbReference>
<accession>A0AA97LZB6</accession>
<dbReference type="Pfam" id="PF13411">
    <property type="entry name" value="MerR_1"/>
    <property type="match status" value="1"/>
</dbReference>
<dbReference type="GO" id="GO:0003677">
    <property type="term" value="F:DNA binding"/>
    <property type="evidence" value="ECO:0007669"/>
    <property type="project" value="UniProtKB-KW"/>
</dbReference>
<dbReference type="SMART" id="SM00422">
    <property type="entry name" value="HTH_MERR"/>
    <property type="match status" value="1"/>
</dbReference>
<dbReference type="Gene3D" id="1.10.1660.10">
    <property type="match status" value="1"/>
</dbReference>
<dbReference type="InterPro" id="IPR000551">
    <property type="entry name" value="MerR-type_HTH_dom"/>
</dbReference>
<dbReference type="AlphaFoldDB" id="A0AA97LZB6"/>
<feature type="domain" description="HTH merR-type" evidence="2">
    <location>
        <begin position="1"/>
        <end position="71"/>
    </location>
</feature>
<dbReference type="InterPro" id="IPR047057">
    <property type="entry name" value="MerR_fam"/>
</dbReference>
<dbReference type="InterPro" id="IPR009061">
    <property type="entry name" value="DNA-bd_dom_put_sf"/>
</dbReference>
<dbReference type="EMBL" id="CP063196">
    <property type="protein sequence ID" value="UOE20761.1"/>
    <property type="molecule type" value="Genomic_DNA"/>
</dbReference>
<dbReference type="Proteomes" id="UP000265719">
    <property type="component" value="Chromosome"/>
</dbReference>
<protein>
    <submittedName>
        <fullName evidence="3">MerR family transcriptional regulator</fullName>
    </submittedName>
</protein>
<reference evidence="3" key="1">
    <citation type="submission" date="2020-10" db="EMBL/GenBank/DDBJ databases">
        <title>De novo genome project of the cellulose decomposer Thermobifida halotolerans type strain.</title>
        <authorList>
            <person name="Nagy I."/>
            <person name="Horvath B."/>
            <person name="Kukolya J."/>
            <person name="Nagy I."/>
            <person name="Orsini M."/>
        </authorList>
    </citation>
    <scope>NUCLEOTIDE SEQUENCE</scope>
    <source>
        <strain evidence="3">DSM 44931</strain>
    </source>
</reference>
<name>A0AA97LZB6_9ACTN</name>
<dbReference type="PANTHER" id="PTHR30204:SF97">
    <property type="entry name" value="MERR FAMILY REGULATORY PROTEIN"/>
    <property type="match status" value="1"/>
</dbReference>
<dbReference type="PROSITE" id="PS50937">
    <property type="entry name" value="HTH_MERR_2"/>
    <property type="match status" value="1"/>
</dbReference>
<sequence length="186" mass="19696">MLGIGEFANLTGLTVKALHHHDETGLLEPALTGAVPRYRFHAPGRVRTGTVVRVLRDAGLPLRQVAEALEGDPVEVLRERREAVLAQREREDQLHAAAVESLVNPGSPVEVVQRDAPPQPYVGRVLAVHGGDDTGVEETDTGVNSAFTELHRALVAEGAGPSGPFWTALRAGSAADTVEAVVTVTP</sequence>
<evidence type="ECO:0000313" key="4">
    <source>
        <dbReference type="Proteomes" id="UP000265719"/>
    </source>
</evidence>
<evidence type="ECO:0000313" key="3">
    <source>
        <dbReference type="EMBL" id="UOE20761.1"/>
    </source>
</evidence>
<dbReference type="KEGG" id="thao:NI17_006065"/>
<keyword evidence="1" id="KW-0238">DNA-binding</keyword>